<evidence type="ECO:0000313" key="9">
    <source>
        <dbReference type="Proteomes" id="UP001164392"/>
    </source>
</evidence>
<gene>
    <name evidence="8" type="ORF">NG824_06725</name>
</gene>
<dbReference type="GO" id="GO:0046872">
    <property type="term" value="F:metal ion binding"/>
    <property type="evidence" value="ECO:0007669"/>
    <property type="project" value="UniProtKB-KW"/>
</dbReference>
<evidence type="ECO:0000313" key="8">
    <source>
        <dbReference type="EMBL" id="UYK90110.1"/>
    </source>
</evidence>
<dbReference type="NCBIfam" id="NF045485">
    <property type="entry name" value="FPPsyn"/>
    <property type="match status" value="1"/>
</dbReference>
<dbReference type="Pfam" id="PF00348">
    <property type="entry name" value="polyprenyl_synt"/>
    <property type="match status" value="1"/>
</dbReference>
<evidence type="ECO:0000256" key="6">
    <source>
        <dbReference type="ARBA" id="ARBA00023229"/>
    </source>
</evidence>
<keyword evidence="3 7" id="KW-0808">Transferase</keyword>
<dbReference type="GO" id="GO:0008654">
    <property type="term" value="P:phospholipid biosynthetic process"/>
    <property type="evidence" value="ECO:0007669"/>
    <property type="project" value="UniProtKB-ARBA"/>
</dbReference>
<dbReference type="PANTHER" id="PTHR43281:SF1">
    <property type="entry name" value="FARNESYL DIPHOSPHATE SYNTHASE"/>
    <property type="match status" value="1"/>
</dbReference>
<organism evidence="8 9">
    <name type="scientific">Xanthomonas sacchari</name>
    <dbReference type="NCBI Taxonomy" id="56458"/>
    <lineage>
        <taxon>Bacteria</taxon>
        <taxon>Pseudomonadati</taxon>
        <taxon>Pseudomonadota</taxon>
        <taxon>Gammaproteobacteria</taxon>
        <taxon>Lysobacterales</taxon>
        <taxon>Lysobacteraceae</taxon>
        <taxon>Xanthomonas</taxon>
    </lineage>
</organism>
<dbReference type="Proteomes" id="UP001164392">
    <property type="component" value="Chromosome"/>
</dbReference>
<evidence type="ECO:0000256" key="3">
    <source>
        <dbReference type="ARBA" id="ARBA00022679"/>
    </source>
</evidence>
<dbReference type="GO" id="GO:0004659">
    <property type="term" value="F:prenyltransferase activity"/>
    <property type="evidence" value="ECO:0007669"/>
    <property type="project" value="InterPro"/>
</dbReference>
<keyword evidence="5" id="KW-0460">Magnesium</keyword>
<dbReference type="InterPro" id="IPR008949">
    <property type="entry name" value="Isoprenoid_synthase_dom_sf"/>
</dbReference>
<reference evidence="8" key="1">
    <citation type="submission" date="2022-06" db="EMBL/GenBank/DDBJ databases">
        <title>Dynamics of rice microbiomes reveals core vertical transmitted seed endophytes.</title>
        <authorList>
            <person name="Liao K."/>
            <person name="Zhang X."/>
        </authorList>
    </citation>
    <scope>NUCLEOTIDE SEQUENCE</scope>
    <source>
        <strain evidence="8">JR3-14</strain>
    </source>
</reference>
<protein>
    <submittedName>
        <fullName evidence="8">Polyprenyl synthetase family protein</fullName>
    </submittedName>
</protein>
<dbReference type="Gene3D" id="1.10.600.10">
    <property type="entry name" value="Farnesyl Diphosphate Synthase"/>
    <property type="match status" value="1"/>
</dbReference>
<dbReference type="PANTHER" id="PTHR43281">
    <property type="entry name" value="FARNESYL DIPHOSPHATE SYNTHASE"/>
    <property type="match status" value="1"/>
</dbReference>
<dbReference type="InterPro" id="IPR033749">
    <property type="entry name" value="Polyprenyl_synt_CS"/>
</dbReference>
<dbReference type="GO" id="GO:0005737">
    <property type="term" value="C:cytoplasm"/>
    <property type="evidence" value="ECO:0007669"/>
    <property type="project" value="UniProtKB-ARBA"/>
</dbReference>
<dbReference type="GO" id="GO:0016114">
    <property type="term" value="P:terpenoid biosynthetic process"/>
    <property type="evidence" value="ECO:0007669"/>
    <property type="project" value="UniProtKB-ARBA"/>
</dbReference>
<accession>A0AA46SX42</accession>
<keyword evidence="6" id="KW-0414">Isoprene biosynthesis</keyword>
<dbReference type="FunFam" id="1.10.600.10:FF:000001">
    <property type="entry name" value="Geranylgeranyl diphosphate synthase"/>
    <property type="match status" value="1"/>
</dbReference>
<comment type="cofactor">
    <cofactor evidence="1">
        <name>Mg(2+)</name>
        <dbReference type="ChEBI" id="CHEBI:18420"/>
    </cofactor>
</comment>
<proteinExistence type="inferred from homology"/>
<dbReference type="PROSITE" id="PS00723">
    <property type="entry name" value="POLYPRENYL_SYNTHASE_1"/>
    <property type="match status" value="1"/>
</dbReference>
<dbReference type="CDD" id="cd00685">
    <property type="entry name" value="Trans_IPPS_HT"/>
    <property type="match status" value="1"/>
</dbReference>
<evidence type="ECO:0000256" key="5">
    <source>
        <dbReference type="ARBA" id="ARBA00022842"/>
    </source>
</evidence>
<evidence type="ECO:0000256" key="4">
    <source>
        <dbReference type="ARBA" id="ARBA00022723"/>
    </source>
</evidence>
<sequence length="293" mass="30104">MAAEAAFAHWRERVEAGLQAQLPTATLAPQRLHAAMRHATLGGGKRMRPLLVYASGALFGADAARLDAPALAVELIHAYSLVHDDLPAMDDDALRRGQPTVHIAFDEATAILAGDALQSLAFALLANAEDAAATLRVQWLQTLAEAAGAAGMCGGQALDIDATGRVQALPDLQRMHALKTGALIRASVRLGALGGGADAAALAQLDGFATALGLAFQVRDDILDVEASSEQLGKTAGKDAAQAKSTYPALLGMDGAKAKLAELAQAMQDSLHGYGAAADALAALARLAVDRAH</sequence>
<dbReference type="RefSeq" id="WP_267093770.1">
    <property type="nucleotide sequence ID" value="NZ_CP099534.1"/>
</dbReference>
<name>A0AA46SX42_9XANT</name>
<dbReference type="EMBL" id="CP099534">
    <property type="protein sequence ID" value="UYK90110.1"/>
    <property type="molecule type" value="Genomic_DNA"/>
</dbReference>
<keyword evidence="4" id="KW-0479">Metal-binding</keyword>
<dbReference type="InterPro" id="IPR053378">
    <property type="entry name" value="Prenyl_diphosphate_synthase"/>
</dbReference>
<dbReference type="SFLD" id="SFLDG01017">
    <property type="entry name" value="Polyprenyl_Transferase_Like"/>
    <property type="match status" value="1"/>
</dbReference>
<evidence type="ECO:0000256" key="1">
    <source>
        <dbReference type="ARBA" id="ARBA00001946"/>
    </source>
</evidence>
<evidence type="ECO:0000256" key="2">
    <source>
        <dbReference type="ARBA" id="ARBA00006706"/>
    </source>
</evidence>
<comment type="similarity">
    <text evidence="2 7">Belongs to the FPP/GGPP synthase family.</text>
</comment>
<dbReference type="SFLD" id="SFLDS00005">
    <property type="entry name" value="Isoprenoid_Synthase_Type_I"/>
    <property type="match status" value="1"/>
</dbReference>
<dbReference type="SUPFAM" id="SSF48576">
    <property type="entry name" value="Terpenoid synthases"/>
    <property type="match status" value="1"/>
</dbReference>
<dbReference type="PROSITE" id="PS00444">
    <property type="entry name" value="POLYPRENYL_SYNTHASE_2"/>
    <property type="match status" value="1"/>
</dbReference>
<evidence type="ECO:0000256" key="7">
    <source>
        <dbReference type="RuleBase" id="RU004466"/>
    </source>
</evidence>
<dbReference type="AlphaFoldDB" id="A0AA46SX42"/>
<dbReference type="InterPro" id="IPR000092">
    <property type="entry name" value="Polyprenyl_synt"/>
</dbReference>